<reference evidence="3 4" key="1">
    <citation type="journal article" date="2012" name="Genet. Mol. Biol.">
        <title>Analysis of 16S rRNA and mxaF genes revealing insights into Methylobacterium niche-specific plant association.</title>
        <authorList>
            <person name="Dourado M.N."/>
            <person name="Andreote F.D."/>
            <person name="Dini-Andreote F."/>
            <person name="Conti R."/>
            <person name="Araujo J.M."/>
            <person name="Araujo W.L."/>
        </authorList>
    </citation>
    <scope>NUCLEOTIDE SEQUENCE [LARGE SCALE GENOMIC DNA]</scope>
    <source>
        <strain evidence="3 4">TC3-10</strain>
    </source>
</reference>
<evidence type="ECO:0000256" key="1">
    <source>
        <dbReference type="PROSITE-ProRule" id="PRU00325"/>
    </source>
</evidence>
<organism evidence="3 4">
    <name type="scientific">Methylobacterium oryzae</name>
    <dbReference type="NCBI Taxonomy" id="334852"/>
    <lineage>
        <taxon>Bacteria</taxon>
        <taxon>Pseudomonadati</taxon>
        <taxon>Pseudomonadota</taxon>
        <taxon>Alphaproteobacteria</taxon>
        <taxon>Hyphomicrobiales</taxon>
        <taxon>Methylobacteriaceae</taxon>
        <taxon>Methylobacterium</taxon>
    </lineage>
</organism>
<protein>
    <submittedName>
        <fullName evidence="3">DNA polymerase III</fullName>
    </submittedName>
</protein>
<feature type="domain" description="SWIM-type" evidence="2">
    <location>
        <begin position="45"/>
        <end position="82"/>
    </location>
</feature>
<feature type="non-terminal residue" evidence="3">
    <location>
        <position position="1"/>
    </location>
</feature>
<comment type="caution">
    <text evidence="3">The sequence shown here is derived from an EMBL/GenBank/DDBJ whole genome shotgun (WGS) entry which is preliminary data.</text>
</comment>
<gene>
    <name evidence="3" type="ORF">MOTC310_14185</name>
</gene>
<evidence type="ECO:0000313" key="3">
    <source>
        <dbReference type="EMBL" id="MEE7491550.1"/>
    </source>
</evidence>
<sequence length="110" mass="11469">VARAIGGPAVPRRVPGAISARAVASFPDAPAALRFAMRGSTGNRYHVSLEERPGGPELRCTCTAGRYGMRCRHVKALEVGDVTDLISDNAGDVVLLARMLGARTRIAGAA</sequence>
<keyword evidence="4" id="KW-1185">Reference proteome</keyword>
<accession>A0ABU7TP78</accession>
<name>A0ABU7TP78_9HYPH</name>
<dbReference type="InterPro" id="IPR007527">
    <property type="entry name" value="Znf_SWIM"/>
</dbReference>
<dbReference type="Proteomes" id="UP001355206">
    <property type="component" value="Unassembled WGS sequence"/>
</dbReference>
<keyword evidence="1" id="KW-0862">Zinc</keyword>
<dbReference type="EMBL" id="MLCA01000006">
    <property type="protein sequence ID" value="MEE7491550.1"/>
    <property type="molecule type" value="Genomic_DNA"/>
</dbReference>
<keyword evidence="1" id="KW-0863">Zinc-finger</keyword>
<dbReference type="PROSITE" id="PS50966">
    <property type="entry name" value="ZF_SWIM"/>
    <property type="match status" value="1"/>
</dbReference>
<keyword evidence="1" id="KW-0479">Metal-binding</keyword>
<evidence type="ECO:0000313" key="4">
    <source>
        <dbReference type="Proteomes" id="UP001355206"/>
    </source>
</evidence>
<proteinExistence type="predicted"/>
<evidence type="ECO:0000259" key="2">
    <source>
        <dbReference type="PROSITE" id="PS50966"/>
    </source>
</evidence>